<evidence type="ECO:0008006" key="4">
    <source>
        <dbReference type="Google" id="ProtNLM"/>
    </source>
</evidence>
<reference evidence="2 3" key="1">
    <citation type="submission" date="2024-01" db="EMBL/GenBank/DDBJ databases">
        <title>The genomes of 5 underutilized Papilionoideae crops provide insights into root nodulation and disease resistanc.</title>
        <authorList>
            <person name="Jiang F."/>
        </authorList>
    </citation>
    <scope>NUCLEOTIDE SEQUENCE [LARGE SCALE GENOMIC DNA]</scope>
    <source>
        <strain evidence="2">LVBAO_FW01</strain>
        <tissue evidence="2">Leaves</tissue>
    </source>
</reference>
<dbReference type="Proteomes" id="UP001367508">
    <property type="component" value="Unassembled WGS sequence"/>
</dbReference>
<dbReference type="AlphaFoldDB" id="A0AAN9JYK0"/>
<name>A0AAN9JYK0_CANGL</name>
<accession>A0AAN9JYK0</accession>
<proteinExistence type="predicted"/>
<keyword evidence="1" id="KW-0732">Signal</keyword>
<keyword evidence="3" id="KW-1185">Reference proteome</keyword>
<organism evidence="2 3">
    <name type="scientific">Canavalia gladiata</name>
    <name type="common">Sword bean</name>
    <name type="synonym">Dolichos gladiatus</name>
    <dbReference type="NCBI Taxonomy" id="3824"/>
    <lineage>
        <taxon>Eukaryota</taxon>
        <taxon>Viridiplantae</taxon>
        <taxon>Streptophyta</taxon>
        <taxon>Embryophyta</taxon>
        <taxon>Tracheophyta</taxon>
        <taxon>Spermatophyta</taxon>
        <taxon>Magnoliopsida</taxon>
        <taxon>eudicotyledons</taxon>
        <taxon>Gunneridae</taxon>
        <taxon>Pentapetalae</taxon>
        <taxon>rosids</taxon>
        <taxon>fabids</taxon>
        <taxon>Fabales</taxon>
        <taxon>Fabaceae</taxon>
        <taxon>Papilionoideae</taxon>
        <taxon>50 kb inversion clade</taxon>
        <taxon>NPAAA clade</taxon>
        <taxon>indigoferoid/millettioid clade</taxon>
        <taxon>Phaseoleae</taxon>
        <taxon>Canavalia</taxon>
    </lineage>
</organism>
<evidence type="ECO:0000313" key="3">
    <source>
        <dbReference type="Proteomes" id="UP001367508"/>
    </source>
</evidence>
<feature type="chain" id="PRO_5042956566" description="Secreted protein" evidence="1">
    <location>
        <begin position="33"/>
        <end position="99"/>
    </location>
</feature>
<feature type="signal peptide" evidence="1">
    <location>
        <begin position="1"/>
        <end position="32"/>
    </location>
</feature>
<gene>
    <name evidence="2" type="ORF">VNO77_44473</name>
</gene>
<sequence>MAISGRFWWLLRAQRQTALIVLFLCSFSEDFAVPNTFLSCCPPSCPSLHWSQQPMKWPIFAKTSSYSSAFRNGEFGTLKGSPFLLRNQNKCMILFFSLQ</sequence>
<evidence type="ECO:0000313" key="2">
    <source>
        <dbReference type="EMBL" id="KAK7306526.1"/>
    </source>
</evidence>
<evidence type="ECO:0000256" key="1">
    <source>
        <dbReference type="SAM" id="SignalP"/>
    </source>
</evidence>
<comment type="caution">
    <text evidence="2">The sequence shown here is derived from an EMBL/GenBank/DDBJ whole genome shotgun (WGS) entry which is preliminary data.</text>
</comment>
<protein>
    <recommendedName>
        <fullName evidence="4">Secreted protein</fullName>
    </recommendedName>
</protein>
<dbReference type="EMBL" id="JAYMYQ010000011">
    <property type="protein sequence ID" value="KAK7306526.1"/>
    <property type="molecule type" value="Genomic_DNA"/>
</dbReference>